<dbReference type="EMBL" id="CAKAEH010000378">
    <property type="protein sequence ID" value="CAG9530815.1"/>
    <property type="molecule type" value="Genomic_DNA"/>
</dbReference>
<dbReference type="FunFam" id="1.10.510.10:FF:000571">
    <property type="entry name" value="Maternal embryonic leucine zipper kinase"/>
    <property type="match status" value="1"/>
</dbReference>
<feature type="domain" description="Fibronectin type-III" evidence="13">
    <location>
        <begin position="886"/>
        <end position="977"/>
    </location>
</feature>
<evidence type="ECO:0000313" key="15">
    <source>
        <dbReference type="Proteomes" id="UP000746747"/>
    </source>
</evidence>
<feature type="domain" description="Fibronectin type-III" evidence="13">
    <location>
        <begin position="88"/>
        <end position="179"/>
    </location>
</feature>
<evidence type="ECO:0000256" key="10">
    <source>
        <dbReference type="SAM" id="MobiDB-lite"/>
    </source>
</evidence>
<keyword evidence="8" id="KW-0393">Immunoglobulin domain</keyword>
<evidence type="ECO:0000256" key="4">
    <source>
        <dbReference type="ARBA" id="ARBA00022737"/>
    </source>
</evidence>
<feature type="binding site" evidence="9">
    <location>
        <position position="259"/>
    </location>
    <ligand>
        <name>ATP</name>
        <dbReference type="ChEBI" id="CHEBI:30616"/>
    </ligand>
</feature>
<dbReference type="SUPFAM" id="SSF56112">
    <property type="entry name" value="Protein kinase-like (PK-like)"/>
    <property type="match status" value="1"/>
</dbReference>
<dbReference type="GO" id="GO:0004672">
    <property type="term" value="F:protein kinase activity"/>
    <property type="evidence" value="ECO:0007669"/>
    <property type="project" value="InterPro"/>
</dbReference>
<feature type="domain" description="Ig-like" evidence="12">
    <location>
        <begin position="1097"/>
        <end position="1185"/>
    </location>
</feature>
<dbReference type="Gene3D" id="1.10.510.10">
    <property type="entry name" value="Transferase(Phosphotransferase) domain 1"/>
    <property type="match status" value="1"/>
</dbReference>
<evidence type="ECO:0000259" key="11">
    <source>
        <dbReference type="PROSITE" id="PS50011"/>
    </source>
</evidence>
<dbReference type="OrthoDB" id="2152335at2759"/>
<protein>
    <submittedName>
        <fullName evidence="14">Uncharacterized protein</fullName>
    </submittedName>
</protein>
<comment type="subcellular location">
    <subcellularLocation>
        <location evidence="2">Cytoplasm</location>
        <location evidence="2">Myofibril</location>
    </subcellularLocation>
</comment>
<dbReference type="InterPro" id="IPR013098">
    <property type="entry name" value="Ig_I-set"/>
</dbReference>
<dbReference type="SMART" id="SM00220">
    <property type="entry name" value="S_TKc"/>
    <property type="match status" value="1"/>
</dbReference>
<dbReference type="PROSITE" id="PS50011">
    <property type="entry name" value="PROTEIN_KINASE_DOM"/>
    <property type="match status" value="1"/>
</dbReference>
<feature type="domain" description="Ig-like" evidence="12">
    <location>
        <begin position="1970"/>
        <end position="2063"/>
    </location>
</feature>
<dbReference type="CDD" id="cd00063">
    <property type="entry name" value="FN3"/>
    <property type="match status" value="2"/>
</dbReference>
<sequence>MLDILLSFTTDNPFSGKPNPDVQWLDTNGKPITTKSDRFKVTTVDGLTTLAILGVDNDVQGKYLFKVKNELGEAKCEIPVEILEYPTAPSQPILEKLKFNSVSLKWTSIPEAVNRNVQYIIEMKKEGEKWIKVTESAKLNVTVKELEPGNTYRFRIRASIADIISEPSEESESFLVEYGKLEKEEDKKKTKEEEEEEEKINYDEFVIGVKPSEYRDIDVLQLPSDFESKYILCEKIGVGAYGTVYRAIERATGKNWAAKMIKISADMKKEVIMHEVKMMNELHHEKLLNLHEVFDLGNEMCLIEEFISGGDLHDKIIDDNALMSEDEARTFIRQILQGVQYMHNKNIVHLDLKPENIMFTSNESNDIKIIDFGLAQKLDPNKSTTLLFCTAEFCSPEIINMEPVGLSADMWAVGVITYSLLSGVSPFAGTTNQETMANVLLCDWQFSDVVWKNVSDVAKDFIAKLIVKNKGKRMTVAEALAHPWITMKELTERRGKILLAQKKDFLIRKHLSDVLIPIGKTIKTDAIFRRRSVNGTFERDIRFEVNLPPRLLKNLDDIVANVGDLTASFICEIEALPQPAIQWLKDGKEIIPAEANKYETQCEGFVVKLNIKNIVKTDSGIYSIIATNELGSIRSEAQLSIKAAKDKKKKKVKIVPEDTNKEETKEATTQFEFHPKLADISAKVGDSVLLSVAINSHPESEVQWFKNDKAIDINNPRFIIKKDNGLHNLKIISCDVTDATKWKVIARNATDQCESECNINVVDITEDLPSKMMREPFFVVVPVQELVVEENNVLNIICDIDGEPQPEVTWFKDHSVIKDDRFVLQKKGINHQITISSVLLSDEGVYRIEAENSGGKIFADIAVHVTPKPKSEAVKEKDDLLQFSVQIGQPYATQLTNNSLLLKWTAPEDSDSIIEYVVEQKRPDDRKWTQVGKGLKTEYPIGDLQPGTGYLFRIAAKNETGQAAYSPVSATIMTLPYGKKPVLKNIPPATLILNEKEDIELNIEFEGEPTPSVKWYQNGIELVDGKNNVKITTVTGRSSKLVIKKPKENVHTGLYSCHIGNEAGENTCEIHIIGKKDGINAEEVYDQTRNGLLEGQPEILVPLSNETITAGQQFILSCEIKLSPKGVVSWFRNDERLAPVGRYEIVEQDNICKLICHNAEISDNATYRCVATNPIGTAQSTCQVTVMASAPQMAPKFEVPLKDQTVLTNKEVKLKCRILGDPQPQITWTKDGNIISSTRHQKFKFTEDGWCSLTIFNCTAKDTGFYLCTASNVLGSESSHLMLTVAEVAGPDSHLVTAENKEMQYCKPRFTRVPGAVVETTEGSTVKLISRAVGLPKPLVKWFKDGKEITKVNRAYEILLTGEGESVLLVQYAITKTAGTFKCVAENSEGLTSFETQLIVHTNLNKQHREEQAPSFTVDLTDIGVAIGHPVTLKCCVKGIPEPQLKWIFINDAQQTTIMRTTANSAWAEYREGNSCEMKTESVMKTQQGTYQCVAINEHGRAMTQCYLLVGEPFDQPAGPPRFLKCLRDIWAPLGSDTDFEVEVSGYPLPELTWYHADEKVLEENDTQIVYISPTKCQLKITNLTVSYLGTYSVEASNIHGIVRTTASLNVGRKRSEVEPLKFSEDSVKKLKADLQEDQSSEKPRLPMPEMDRTGTQYRRNARPDIKRKGSAPAFLIGLEDLEFREGDTAALAGTVARKRRHHIHGRSEGKRMKQIVTLRDAKFEDASASSSSIEPQTEITTLKEIRTSIAERNKNICRPKFMTKPKPKKSIIEHKSLRLKTAISANPVPVVRWDKGGIVLETGNKYSIYNDGDFYYLEVHHMSKIDEGFYNCSASNSEGFVTCTTEIEVMPSDGTRRLRKGLAAPSFIEVLPGKFKATNGESVSVECSVSGYPAPAIQWLRNGDILPPQYDRYLISYDGETTTLKFVSIAASDTGKYVCIAKNQEGEAKTAMQLDVEPRKISATSGTSPKFRTDRRRETVKASDGDKVILHAELVEGSEPLTIRWIRNKMEIQDSSGFGYSREEANCYLTIADAFPEDAGVYTCEATNEFGVAKFNIRLAITGNRKPSGYENPPVIMNAPTSVNIEQGNDLTLSVMVRGYPEPAVLWTKNMVSLASGEKYQMANSGEMFTFTIRNCTNEDRGKYELQAVNLSGTAKAIIAVNVIEATDLDAVMPRFTKLPISIQSTIGQKASLTCSFKGLLSTVTWFHGDKKLVSGRHGIEISSTATTSTLSILQLADEHFGEYLCAIRNDYGEDLAKAVIFLEGSSVALPLLNNN</sequence>
<dbReference type="PROSITE" id="PS50835">
    <property type="entry name" value="IG_LIKE"/>
    <property type="match status" value="13"/>
</dbReference>
<dbReference type="InterPro" id="IPR008271">
    <property type="entry name" value="Ser/Thr_kinase_AS"/>
</dbReference>
<dbReference type="Pfam" id="PF07679">
    <property type="entry name" value="I-set"/>
    <property type="match status" value="15"/>
</dbReference>
<dbReference type="InterPro" id="IPR007110">
    <property type="entry name" value="Ig-like_dom"/>
</dbReference>
<dbReference type="Pfam" id="PF00069">
    <property type="entry name" value="Pkinase"/>
    <property type="match status" value="1"/>
</dbReference>
<feature type="domain" description="Ig-like" evidence="12">
    <location>
        <begin position="1414"/>
        <end position="1504"/>
    </location>
</feature>
<feature type="domain" description="Ig-like" evidence="12">
    <location>
        <begin position="1760"/>
        <end position="1849"/>
    </location>
</feature>
<dbReference type="InterPro" id="IPR017441">
    <property type="entry name" value="Protein_kinase_ATP_BS"/>
</dbReference>
<feature type="domain" description="Ig-like" evidence="12">
    <location>
        <begin position="1521"/>
        <end position="1610"/>
    </location>
</feature>
<feature type="domain" description="Ig-like" evidence="12">
    <location>
        <begin position="1308"/>
        <end position="1399"/>
    </location>
</feature>
<dbReference type="InterPro" id="IPR003598">
    <property type="entry name" value="Ig_sub2"/>
</dbReference>
<dbReference type="PANTHER" id="PTHR47633:SF4">
    <property type="entry name" value="MYOPALLADIN ISOFORM X1"/>
    <property type="match status" value="1"/>
</dbReference>
<keyword evidence="7" id="KW-1015">Disulfide bond</keyword>
<dbReference type="FunFam" id="2.60.40.10:FF:000107">
    <property type="entry name" value="Myosin, light chain kinase a"/>
    <property type="match status" value="3"/>
</dbReference>
<dbReference type="SMART" id="SM00409">
    <property type="entry name" value="IG"/>
    <property type="match status" value="14"/>
</dbReference>
<dbReference type="InterPro" id="IPR013783">
    <property type="entry name" value="Ig-like_fold"/>
</dbReference>
<dbReference type="PROSITE" id="PS50853">
    <property type="entry name" value="FN3"/>
    <property type="match status" value="2"/>
</dbReference>
<evidence type="ECO:0000256" key="1">
    <source>
        <dbReference type="ARBA" id="ARBA00001946"/>
    </source>
</evidence>
<dbReference type="FunFam" id="2.60.40.10:FF:000080">
    <property type="entry name" value="Myosin light chain kinase, smooth muscle"/>
    <property type="match status" value="1"/>
</dbReference>
<feature type="region of interest" description="Disordered" evidence="10">
    <location>
        <begin position="1632"/>
        <end position="1654"/>
    </location>
</feature>
<feature type="domain" description="Ig-like" evidence="12">
    <location>
        <begin position="2075"/>
        <end position="2163"/>
    </location>
</feature>
<dbReference type="InterPro" id="IPR011009">
    <property type="entry name" value="Kinase-like_dom_sf"/>
</dbReference>
<evidence type="ECO:0000256" key="5">
    <source>
        <dbReference type="ARBA" id="ARBA00022741"/>
    </source>
</evidence>
<feature type="domain" description="Protein kinase" evidence="11">
    <location>
        <begin position="230"/>
        <end position="485"/>
    </location>
</feature>
<dbReference type="SMART" id="SM00408">
    <property type="entry name" value="IGc2"/>
    <property type="match status" value="13"/>
</dbReference>
<gene>
    <name evidence="14" type="ORF">CJOHNSTONI_LOCUS1265</name>
</gene>
<evidence type="ECO:0000313" key="14">
    <source>
        <dbReference type="EMBL" id="CAG9530815.1"/>
    </source>
</evidence>
<keyword evidence="5 9" id="KW-0547">Nucleotide-binding</keyword>
<comment type="cofactor">
    <cofactor evidence="1">
        <name>Mg(2+)</name>
        <dbReference type="ChEBI" id="CHEBI:18420"/>
    </cofactor>
</comment>
<name>A0A8J2MIS4_9BILA</name>
<evidence type="ECO:0000256" key="7">
    <source>
        <dbReference type="ARBA" id="ARBA00023157"/>
    </source>
</evidence>
<reference evidence="14" key="1">
    <citation type="submission" date="2021-09" db="EMBL/GenBank/DDBJ databases">
        <authorList>
            <consortium name="Pathogen Informatics"/>
        </authorList>
    </citation>
    <scope>NUCLEOTIDE SEQUENCE</scope>
</reference>
<feature type="domain" description="Ig-like" evidence="12">
    <location>
        <begin position="776"/>
        <end position="866"/>
    </location>
</feature>
<dbReference type="FunFam" id="2.60.40.10:FF:000032">
    <property type="entry name" value="palladin isoform X1"/>
    <property type="match status" value="6"/>
</dbReference>
<evidence type="ECO:0000256" key="9">
    <source>
        <dbReference type="PROSITE-ProRule" id="PRU10141"/>
    </source>
</evidence>
<dbReference type="SUPFAM" id="SSF49265">
    <property type="entry name" value="Fibronectin type III"/>
    <property type="match status" value="2"/>
</dbReference>
<dbReference type="InterPro" id="IPR036179">
    <property type="entry name" value="Ig-like_dom_sf"/>
</dbReference>
<dbReference type="CDD" id="cd00096">
    <property type="entry name" value="Ig"/>
    <property type="match status" value="2"/>
</dbReference>
<dbReference type="GO" id="GO:0030017">
    <property type="term" value="C:sarcomere"/>
    <property type="evidence" value="ECO:0007669"/>
    <property type="project" value="UniProtKB-ARBA"/>
</dbReference>
<dbReference type="SUPFAM" id="SSF48726">
    <property type="entry name" value="Immunoglobulin"/>
    <property type="match status" value="15"/>
</dbReference>
<dbReference type="Proteomes" id="UP000746747">
    <property type="component" value="Unassembled WGS sequence"/>
</dbReference>
<feature type="domain" description="Ig-like" evidence="12">
    <location>
        <begin position="549"/>
        <end position="640"/>
    </location>
</feature>
<dbReference type="Pfam" id="PF00041">
    <property type="entry name" value="fn3"/>
    <property type="match status" value="2"/>
</dbReference>
<feature type="domain" description="Ig-like" evidence="12">
    <location>
        <begin position="981"/>
        <end position="1071"/>
    </location>
</feature>
<keyword evidence="4" id="KW-0677">Repeat</keyword>
<feature type="domain" description="Ig-like" evidence="12">
    <location>
        <begin position="1866"/>
        <end position="1956"/>
    </location>
</feature>
<comment type="similarity">
    <text evidence="3">Belongs to the protein kinase superfamily. CAMK Ser/Thr protein kinase family.</text>
</comment>
<keyword evidence="15" id="KW-1185">Reference proteome</keyword>
<dbReference type="PROSITE" id="PS00107">
    <property type="entry name" value="PROTEIN_KINASE_ATP"/>
    <property type="match status" value="1"/>
</dbReference>
<accession>A0A8J2MIS4</accession>
<comment type="caution">
    <text evidence="14">The sequence shown here is derived from an EMBL/GenBank/DDBJ whole genome shotgun (WGS) entry which is preliminary data.</text>
</comment>
<evidence type="ECO:0000256" key="6">
    <source>
        <dbReference type="ARBA" id="ARBA00022840"/>
    </source>
</evidence>
<organism evidence="14 15">
    <name type="scientific">Cercopithifilaria johnstoni</name>
    <dbReference type="NCBI Taxonomy" id="2874296"/>
    <lineage>
        <taxon>Eukaryota</taxon>
        <taxon>Metazoa</taxon>
        <taxon>Ecdysozoa</taxon>
        <taxon>Nematoda</taxon>
        <taxon>Chromadorea</taxon>
        <taxon>Rhabditida</taxon>
        <taxon>Spirurina</taxon>
        <taxon>Spiruromorpha</taxon>
        <taxon>Filarioidea</taxon>
        <taxon>Onchocercidae</taxon>
        <taxon>Cercopithifilaria</taxon>
    </lineage>
</organism>
<dbReference type="PANTHER" id="PTHR47633">
    <property type="entry name" value="IMMUNOGLOBULIN"/>
    <property type="match status" value="1"/>
</dbReference>
<dbReference type="Gene3D" id="3.30.200.20">
    <property type="entry name" value="Phosphorylase Kinase, domain 1"/>
    <property type="match status" value="1"/>
</dbReference>
<dbReference type="GO" id="GO:0005524">
    <property type="term" value="F:ATP binding"/>
    <property type="evidence" value="ECO:0007669"/>
    <property type="project" value="UniProtKB-UniRule"/>
</dbReference>
<dbReference type="FunFam" id="2.60.40.10:FF:000031">
    <property type="entry name" value="Myosin-binding protein C, slow type"/>
    <property type="match status" value="1"/>
</dbReference>
<evidence type="ECO:0000256" key="8">
    <source>
        <dbReference type="ARBA" id="ARBA00023319"/>
    </source>
</evidence>
<evidence type="ECO:0000256" key="3">
    <source>
        <dbReference type="ARBA" id="ARBA00006692"/>
    </source>
</evidence>
<feature type="domain" description="Ig-like" evidence="12">
    <location>
        <begin position="1195"/>
        <end position="1284"/>
    </location>
</feature>
<feature type="compositionally biased region" description="Basic and acidic residues" evidence="10">
    <location>
        <begin position="1632"/>
        <end position="1653"/>
    </location>
</feature>
<dbReference type="PROSITE" id="PS00108">
    <property type="entry name" value="PROTEIN_KINASE_ST"/>
    <property type="match status" value="1"/>
</dbReference>
<dbReference type="InterPro" id="IPR003599">
    <property type="entry name" value="Ig_sub"/>
</dbReference>
<evidence type="ECO:0000256" key="2">
    <source>
        <dbReference type="ARBA" id="ARBA00004657"/>
    </source>
</evidence>
<evidence type="ECO:0000259" key="12">
    <source>
        <dbReference type="PROSITE" id="PS50835"/>
    </source>
</evidence>
<dbReference type="SMART" id="SM00060">
    <property type="entry name" value="FN3"/>
    <property type="match status" value="2"/>
</dbReference>
<evidence type="ECO:0000259" key="13">
    <source>
        <dbReference type="PROSITE" id="PS50853"/>
    </source>
</evidence>
<dbReference type="InterPro" id="IPR036116">
    <property type="entry name" value="FN3_sf"/>
</dbReference>
<dbReference type="InterPro" id="IPR003961">
    <property type="entry name" value="FN3_dom"/>
</dbReference>
<proteinExistence type="inferred from homology"/>
<dbReference type="InterPro" id="IPR000719">
    <property type="entry name" value="Prot_kinase_dom"/>
</dbReference>
<feature type="domain" description="Ig-like" evidence="12">
    <location>
        <begin position="2175"/>
        <end position="2258"/>
    </location>
</feature>
<keyword evidence="6 9" id="KW-0067">ATP-binding</keyword>
<dbReference type="Gene3D" id="2.60.40.10">
    <property type="entry name" value="Immunoglobulins"/>
    <property type="match status" value="17"/>
</dbReference>